<evidence type="ECO:0000256" key="3">
    <source>
        <dbReference type="ARBA" id="ARBA00022553"/>
    </source>
</evidence>
<reference evidence="10 11" key="1">
    <citation type="submission" date="2010-03" db="EMBL/GenBank/DDBJ databases">
        <title>The genome sequence of Gordonibacter pamelaeae 7-10-1-bT.</title>
        <authorList>
            <consortium name="metaHIT consortium -- http://www.metahit.eu/"/>
            <person name="Pajon A."/>
            <person name="Turner K."/>
            <person name="Parkhill J."/>
            <person name="Timmis K."/>
            <person name="Oxley A."/>
            <person name="Wurdemann D."/>
        </authorList>
    </citation>
    <scope>NUCLEOTIDE SEQUENCE [LARGE SCALE GENOMIC DNA]</scope>
    <source>
        <strain evidence="11">7-10-1-b</strain>
    </source>
</reference>
<name>D6E6X3_9ACTN</name>
<dbReference type="EMBL" id="FP929047">
    <property type="protein sequence ID" value="CBL03470.1"/>
    <property type="molecule type" value="Genomic_DNA"/>
</dbReference>
<evidence type="ECO:0000256" key="1">
    <source>
        <dbReference type="ARBA" id="ARBA00000085"/>
    </source>
</evidence>
<keyword evidence="6 10" id="KW-0418">Kinase</keyword>
<keyword evidence="5" id="KW-0547">Nucleotide-binding</keyword>
<dbReference type="PATRIC" id="fig|657308.3.peg.74"/>
<comment type="catalytic activity">
    <reaction evidence="1">
        <text>ATP + protein L-histidine = ADP + protein N-phospho-L-histidine.</text>
        <dbReference type="EC" id="2.7.13.3"/>
    </reaction>
</comment>
<keyword evidence="4" id="KW-0808">Transferase</keyword>
<dbReference type="InterPro" id="IPR003018">
    <property type="entry name" value="GAF"/>
</dbReference>
<dbReference type="EC" id="2.7.13.3" evidence="2"/>
<dbReference type="GeneID" id="78360328"/>
<dbReference type="KEGG" id="gpa:GPA_04960"/>
<dbReference type="PANTHER" id="PTHR24421:SF10">
    <property type="entry name" value="NITRATE_NITRITE SENSOR PROTEIN NARQ"/>
    <property type="match status" value="1"/>
</dbReference>
<dbReference type="Gene3D" id="3.30.565.10">
    <property type="entry name" value="Histidine kinase-like ATPase, C-terminal domain"/>
    <property type="match status" value="1"/>
</dbReference>
<dbReference type="GO" id="GO:0005524">
    <property type="term" value="F:ATP binding"/>
    <property type="evidence" value="ECO:0007669"/>
    <property type="project" value="UniProtKB-KW"/>
</dbReference>
<protein>
    <recommendedName>
        <fullName evidence="2">histidine kinase</fullName>
        <ecNumber evidence="2">2.7.13.3</ecNumber>
    </recommendedName>
</protein>
<dbReference type="GO" id="GO:0000155">
    <property type="term" value="F:phosphorelay sensor kinase activity"/>
    <property type="evidence" value="ECO:0007669"/>
    <property type="project" value="InterPro"/>
</dbReference>
<dbReference type="RefSeq" id="WP_015538820.1">
    <property type="nucleotide sequence ID" value="NC_021021.1"/>
</dbReference>
<dbReference type="Proteomes" id="UP000008805">
    <property type="component" value="Chromosome"/>
</dbReference>
<dbReference type="InterPro" id="IPR036890">
    <property type="entry name" value="HATPase_C_sf"/>
</dbReference>
<dbReference type="PANTHER" id="PTHR24421">
    <property type="entry name" value="NITRATE/NITRITE SENSOR PROTEIN NARX-RELATED"/>
    <property type="match status" value="1"/>
</dbReference>
<dbReference type="SMART" id="SM00387">
    <property type="entry name" value="HATPase_c"/>
    <property type="match status" value="1"/>
</dbReference>
<dbReference type="SUPFAM" id="SSF55781">
    <property type="entry name" value="GAF domain-like"/>
    <property type="match status" value="1"/>
</dbReference>
<keyword evidence="3" id="KW-0597">Phosphoprotein</keyword>
<evidence type="ECO:0000313" key="11">
    <source>
        <dbReference type="Proteomes" id="UP000008805"/>
    </source>
</evidence>
<dbReference type="Pfam" id="PF01590">
    <property type="entry name" value="GAF"/>
    <property type="match status" value="1"/>
</dbReference>
<evidence type="ECO:0000256" key="4">
    <source>
        <dbReference type="ARBA" id="ARBA00022679"/>
    </source>
</evidence>
<evidence type="ECO:0000256" key="8">
    <source>
        <dbReference type="ARBA" id="ARBA00023012"/>
    </source>
</evidence>
<keyword evidence="8" id="KW-0902">Two-component regulatory system</keyword>
<dbReference type="InterPro" id="IPR011712">
    <property type="entry name" value="Sig_transdc_His_kin_sub3_dim/P"/>
</dbReference>
<dbReference type="AlphaFoldDB" id="D6E6X3"/>
<organism evidence="10 11">
    <name type="scientific">Gordonibacter pamelaeae 7-10-1-b</name>
    <dbReference type="NCBI Taxonomy" id="657308"/>
    <lineage>
        <taxon>Bacteria</taxon>
        <taxon>Bacillati</taxon>
        <taxon>Actinomycetota</taxon>
        <taxon>Coriobacteriia</taxon>
        <taxon>Eggerthellales</taxon>
        <taxon>Eggerthellaceae</taxon>
        <taxon>Gordonibacter</taxon>
    </lineage>
</organism>
<dbReference type="InterPro" id="IPR003594">
    <property type="entry name" value="HATPase_dom"/>
</dbReference>
<dbReference type="Pfam" id="PF07730">
    <property type="entry name" value="HisKA_3"/>
    <property type="match status" value="1"/>
</dbReference>
<dbReference type="CDD" id="cd16917">
    <property type="entry name" value="HATPase_UhpB-NarQ-NarX-like"/>
    <property type="match status" value="1"/>
</dbReference>
<dbReference type="InterPro" id="IPR029016">
    <property type="entry name" value="GAF-like_dom_sf"/>
</dbReference>
<gene>
    <name evidence="10" type="ORF">GPA_04960</name>
</gene>
<proteinExistence type="predicted"/>
<sequence>MAKEQGEARPFREDGGSCIRIEARGRGMGASNFCEDVLAGRSEVYARTVEDLKERYGFDFVGLGLTAFLGAPLKWIYSAGATDERHHRIVLAPGHGIGGIVIKAGKPMLFTNIDAEIDPREYSSYPIVFAEDLHSFCALPLVKEGRVVGAILCAFRTVSDAHRASYKRFIADQKGRLADFDLVSSDFMDFERIAEEKRDDEVDSPLLVHSEVSRVIAAQEAERKRISRELHDGIAQELLGVSFVLKRLEPHLGDDAEARQLFAEANNDIDRILDELHNISVELRPSALDHLGFIPALRSQAAVFEKTYGAEIVFEGNLSRKRFDPALETQAYRICQEAVLNACKYSGADKVHVTLEDADGWLHATVVDHGCGFDVEHPEVKGSGCGLSGMRERARLIGATLTMASDGDGTVVTLVAPMKIAEGGAA</sequence>
<dbReference type="HOGENOM" id="CLU_000445_114_0_11"/>
<dbReference type="SUPFAM" id="SSF55874">
    <property type="entry name" value="ATPase domain of HSP90 chaperone/DNA topoisomerase II/histidine kinase"/>
    <property type="match status" value="1"/>
</dbReference>
<evidence type="ECO:0000256" key="7">
    <source>
        <dbReference type="ARBA" id="ARBA00022840"/>
    </source>
</evidence>
<keyword evidence="11" id="KW-1185">Reference proteome</keyword>
<dbReference type="InterPro" id="IPR050482">
    <property type="entry name" value="Sensor_HK_TwoCompSys"/>
</dbReference>
<dbReference type="GO" id="GO:0046983">
    <property type="term" value="F:protein dimerization activity"/>
    <property type="evidence" value="ECO:0007669"/>
    <property type="project" value="InterPro"/>
</dbReference>
<dbReference type="Pfam" id="PF02518">
    <property type="entry name" value="HATPase_c"/>
    <property type="match status" value="1"/>
</dbReference>
<reference evidence="10 11" key="2">
    <citation type="submission" date="2010-03" db="EMBL/GenBank/DDBJ databases">
        <authorList>
            <person name="Pajon A."/>
        </authorList>
    </citation>
    <scope>NUCLEOTIDE SEQUENCE [LARGE SCALE GENOMIC DNA]</scope>
    <source>
        <strain evidence="11">7-10-1-b</strain>
    </source>
</reference>
<evidence type="ECO:0000256" key="5">
    <source>
        <dbReference type="ARBA" id="ARBA00022741"/>
    </source>
</evidence>
<keyword evidence="7" id="KW-0067">ATP-binding</keyword>
<evidence type="ECO:0000259" key="9">
    <source>
        <dbReference type="SMART" id="SM00387"/>
    </source>
</evidence>
<dbReference type="Gene3D" id="1.20.5.1930">
    <property type="match status" value="1"/>
</dbReference>
<dbReference type="GO" id="GO:0016020">
    <property type="term" value="C:membrane"/>
    <property type="evidence" value="ECO:0007669"/>
    <property type="project" value="InterPro"/>
</dbReference>
<evidence type="ECO:0000313" key="10">
    <source>
        <dbReference type="EMBL" id="CBL03470.1"/>
    </source>
</evidence>
<evidence type="ECO:0000256" key="2">
    <source>
        <dbReference type="ARBA" id="ARBA00012438"/>
    </source>
</evidence>
<accession>D6E6X3</accession>
<feature type="domain" description="Histidine kinase/HSP90-like ATPase" evidence="9">
    <location>
        <begin position="326"/>
        <end position="420"/>
    </location>
</feature>
<dbReference type="Gene3D" id="3.30.450.40">
    <property type="match status" value="1"/>
</dbReference>
<evidence type="ECO:0000256" key="6">
    <source>
        <dbReference type="ARBA" id="ARBA00022777"/>
    </source>
</evidence>